<dbReference type="AlphaFoldDB" id="A0AA39HNR1"/>
<accession>A0AA39HNR1</accession>
<comment type="caution">
    <text evidence="2">The sequence shown here is derived from an EMBL/GenBank/DDBJ whole genome shotgun (WGS) entry which is preliminary data.</text>
</comment>
<dbReference type="EMBL" id="JAUCMV010000003">
    <property type="protein sequence ID" value="KAK0408704.1"/>
    <property type="molecule type" value="Genomic_DNA"/>
</dbReference>
<feature type="transmembrane region" description="Helical" evidence="1">
    <location>
        <begin position="102"/>
        <end position="124"/>
    </location>
</feature>
<proteinExistence type="predicted"/>
<keyword evidence="1" id="KW-0472">Membrane</keyword>
<dbReference type="Proteomes" id="UP001175271">
    <property type="component" value="Unassembled WGS sequence"/>
</dbReference>
<evidence type="ECO:0000313" key="3">
    <source>
        <dbReference type="Proteomes" id="UP001175271"/>
    </source>
</evidence>
<keyword evidence="1" id="KW-1133">Transmembrane helix</keyword>
<feature type="transmembrane region" description="Helical" evidence="1">
    <location>
        <begin position="41"/>
        <end position="64"/>
    </location>
</feature>
<sequence>MAASDTVVNWRVPVRAPVITYQPERRMEESRTCHGKLPIKAGAMIIAIINIFVGICGIPTVWFVNNASYGYAPFITMIVTGTILFIGIYLEKPCVLSYFRTYQWFVNLMCILTLLALFFLQFNITTFIDKYWPDLHQHRPVGQRYTAEEYHRGHVVLTAYTVALIAYIVFGIISMYMLKKCMKHFQHIHKDGANYPTCI</sequence>
<organism evidence="2 3">
    <name type="scientific">Steinernema hermaphroditum</name>
    <dbReference type="NCBI Taxonomy" id="289476"/>
    <lineage>
        <taxon>Eukaryota</taxon>
        <taxon>Metazoa</taxon>
        <taxon>Ecdysozoa</taxon>
        <taxon>Nematoda</taxon>
        <taxon>Chromadorea</taxon>
        <taxon>Rhabditida</taxon>
        <taxon>Tylenchina</taxon>
        <taxon>Panagrolaimomorpha</taxon>
        <taxon>Strongyloidoidea</taxon>
        <taxon>Steinernematidae</taxon>
        <taxon>Steinernema</taxon>
    </lineage>
</organism>
<reference evidence="2" key="1">
    <citation type="submission" date="2023-06" db="EMBL/GenBank/DDBJ databases">
        <title>Genomic analysis of the entomopathogenic nematode Steinernema hermaphroditum.</title>
        <authorList>
            <person name="Schwarz E.M."/>
            <person name="Heppert J.K."/>
            <person name="Baniya A."/>
            <person name="Schwartz H.T."/>
            <person name="Tan C.-H."/>
            <person name="Antoshechkin I."/>
            <person name="Sternberg P.W."/>
            <person name="Goodrich-Blair H."/>
            <person name="Dillman A.R."/>
        </authorList>
    </citation>
    <scope>NUCLEOTIDE SEQUENCE</scope>
    <source>
        <strain evidence="2">PS9179</strain>
        <tissue evidence="2">Whole animal</tissue>
    </source>
</reference>
<evidence type="ECO:0000256" key="1">
    <source>
        <dbReference type="SAM" id="Phobius"/>
    </source>
</evidence>
<keyword evidence="3" id="KW-1185">Reference proteome</keyword>
<protein>
    <submittedName>
        <fullName evidence="2">Uncharacterized protein</fullName>
    </submittedName>
</protein>
<feature type="transmembrane region" description="Helical" evidence="1">
    <location>
        <begin position="157"/>
        <end position="178"/>
    </location>
</feature>
<keyword evidence="1" id="KW-0812">Transmembrane</keyword>
<gene>
    <name evidence="2" type="ORF">QR680_004112</name>
</gene>
<name>A0AA39HNR1_9BILA</name>
<evidence type="ECO:0000313" key="2">
    <source>
        <dbReference type="EMBL" id="KAK0408704.1"/>
    </source>
</evidence>
<feature type="transmembrane region" description="Helical" evidence="1">
    <location>
        <begin position="70"/>
        <end position="90"/>
    </location>
</feature>